<keyword evidence="5" id="KW-0813">Transport</keyword>
<evidence type="ECO:0000256" key="7">
    <source>
        <dbReference type="ARBA" id="ARBA00022792"/>
    </source>
</evidence>
<evidence type="ECO:0000256" key="6">
    <source>
        <dbReference type="ARBA" id="ARBA00022660"/>
    </source>
</evidence>
<evidence type="ECO:0000256" key="3">
    <source>
        <dbReference type="ARBA" id="ARBA00004637"/>
    </source>
</evidence>
<evidence type="ECO:0000256" key="2">
    <source>
        <dbReference type="ARBA" id="ARBA00004569"/>
    </source>
</evidence>
<evidence type="ECO:0000256" key="5">
    <source>
        <dbReference type="ARBA" id="ARBA00022448"/>
    </source>
</evidence>
<feature type="disulfide bond" evidence="12">
    <location>
        <begin position="45"/>
        <end position="58"/>
    </location>
</feature>
<dbReference type="EMBL" id="KL367522">
    <property type="protein sequence ID" value="KFD66670.1"/>
    <property type="molecule type" value="Genomic_DNA"/>
</dbReference>
<protein>
    <submittedName>
        <fullName evidence="13">Uncharacterized protein</fullName>
    </submittedName>
</protein>
<keyword evidence="11 12" id="KW-1015">Disulfide bond</keyword>
<comment type="similarity">
    <text evidence="4">Belongs to the complex I NDUFS5 subunit family.</text>
</comment>
<accession>A0A085MG00</accession>
<dbReference type="Proteomes" id="UP000030764">
    <property type="component" value="Unassembled WGS sequence"/>
</dbReference>
<dbReference type="PANTHER" id="PTHR21268:SF2">
    <property type="entry name" value="NADH DEHYDROGENASE [UBIQUINONE] IRON-SULFUR PROTEIN 5"/>
    <property type="match status" value="1"/>
</dbReference>
<evidence type="ECO:0000313" key="13">
    <source>
        <dbReference type="EMBL" id="KFD56146.1"/>
    </source>
</evidence>
<dbReference type="GO" id="GO:0005758">
    <property type="term" value="C:mitochondrial intermembrane space"/>
    <property type="evidence" value="ECO:0007669"/>
    <property type="project" value="UniProtKB-SubCell"/>
</dbReference>
<name>A0A085MG00_9BILA</name>
<dbReference type="GO" id="GO:0005743">
    <property type="term" value="C:mitochondrial inner membrane"/>
    <property type="evidence" value="ECO:0007669"/>
    <property type="project" value="UniProtKB-SubCell"/>
</dbReference>
<keyword evidence="15" id="KW-1185">Reference proteome</keyword>
<dbReference type="Pfam" id="PF10200">
    <property type="entry name" value="Ndufs5"/>
    <property type="match status" value="1"/>
</dbReference>
<dbReference type="InterPro" id="IPR019342">
    <property type="entry name" value="NADH_UbQ_OxRdtase_FeS-su5"/>
</dbReference>
<gene>
    <name evidence="13" type="ORF">M513_02924</name>
    <name evidence="14" type="ORF">M514_02924</name>
</gene>
<dbReference type="PANTHER" id="PTHR21268">
    <property type="entry name" value="NADH DEHYDROGENASE [UBIQUINONE] IRON-SULFUR PROTEIN 5"/>
    <property type="match status" value="1"/>
</dbReference>
<evidence type="ECO:0000256" key="11">
    <source>
        <dbReference type="ARBA" id="ARBA00023157"/>
    </source>
</evidence>
<sequence length="119" mass="14290">MSTATPGIPGTIGPWINGPLQDVFAKLLTMQGTPCENFELNYMRCLEAYGHILAKRYCDLELRDFYECYYKTKREQRFHKIREERMRQFLNGDRDRPYEEEKIPFYTSSEDYFSHNRVL</sequence>
<evidence type="ECO:0000256" key="9">
    <source>
        <dbReference type="ARBA" id="ARBA00023128"/>
    </source>
</evidence>
<reference evidence="13 15" key="1">
    <citation type="journal article" date="2014" name="Nat. Genet.">
        <title>Genome and transcriptome of the porcine whipworm Trichuris suis.</title>
        <authorList>
            <person name="Jex A.R."/>
            <person name="Nejsum P."/>
            <person name="Schwarz E.M."/>
            <person name="Hu L."/>
            <person name="Young N.D."/>
            <person name="Hall R.S."/>
            <person name="Korhonen P.K."/>
            <person name="Liao S."/>
            <person name="Thamsborg S."/>
            <person name="Xia J."/>
            <person name="Xu P."/>
            <person name="Wang S."/>
            <person name="Scheerlinck J.P."/>
            <person name="Hofmann A."/>
            <person name="Sternberg P.W."/>
            <person name="Wang J."/>
            <person name="Gasser R.B."/>
        </authorList>
    </citation>
    <scope>NUCLEOTIDE SEQUENCE [LARGE SCALE GENOMIC DNA]</scope>
    <source>
        <strain evidence="14">DCEP-RM93F</strain>
        <strain evidence="13">DCEP-RM93M</strain>
    </source>
</reference>
<evidence type="ECO:0000313" key="14">
    <source>
        <dbReference type="EMBL" id="KFD66670.1"/>
    </source>
</evidence>
<dbReference type="OrthoDB" id="9992197at2759"/>
<evidence type="ECO:0000256" key="4">
    <source>
        <dbReference type="ARBA" id="ARBA00007372"/>
    </source>
</evidence>
<keyword evidence="7" id="KW-0999">Mitochondrion inner membrane</keyword>
<dbReference type="AlphaFoldDB" id="A0A085MG00"/>
<evidence type="ECO:0000256" key="1">
    <source>
        <dbReference type="ARBA" id="ARBA00003195"/>
    </source>
</evidence>
<organism evidence="13 15">
    <name type="scientific">Trichuris suis</name>
    <name type="common">pig whipworm</name>
    <dbReference type="NCBI Taxonomy" id="68888"/>
    <lineage>
        <taxon>Eukaryota</taxon>
        <taxon>Metazoa</taxon>
        <taxon>Ecdysozoa</taxon>
        <taxon>Nematoda</taxon>
        <taxon>Enoplea</taxon>
        <taxon>Dorylaimia</taxon>
        <taxon>Trichinellida</taxon>
        <taxon>Trichuridae</taxon>
        <taxon>Trichuris</taxon>
    </lineage>
</organism>
<keyword evidence="8" id="KW-0249">Electron transport</keyword>
<keyword evidence="6" id="KW-0679">Respiratory chain</keyword>
<keyword evidence="10" id="KW-0472">Membrane</keyword>
<evidence type="ECO:0000313" key="15">
    <source>
        <dbReference type="Proteomes" id="UP000030764"/>
    </source>
</evidence>
<feature type="disulfide bond" evidence="12">
    <location>
        <begin position="35"/>
        <end position="68"/>
    </location>
</feature>
<proteinExistence type="inferred from homology"/>
<evidence type="ECO:0000256" key="8">
    <source>
        <dbReference type="ARBA" id="ARBA00022982"/>
    </source>
</evidence>
<comment type="subcellular location">
    <subcellularLocation>
        <location evidence="3">Mitochondrion inner membrane</location>
        <topology evidence="3">Peripheral membrane protein</topology>
    </subcellularLocation>
    <subcellularLocation>
        <location evidence="2">Mitochondrion intermembrane space</location>
    </subcellularLocation>
</comment>
<keyword evidence="9" id="KW-0496">Mitochondrion</keyword>
<comment type="function">
    <text evidence="1">Accessory subunit of the mitochondrial membrane respiratory chain NADH dehydrogenase (Complex I), that is believed not to be involved in catalysis. Complex I functions in the transfer of electrons from NADH to the respiratory chain. The immediate electron acceptor for the enzyme is believed to be ubiquinone.</text>
</comment>
<dbReference type="Proteomes" id="UP000030758">
    <property type="component" value="Unassembled WGS sequence"/>
</dbReference>
<evidence type="ECO:0000256" key="12">
    <source>
        <dbReference type="PIRSR" id="PIRSR619342-50"/>
    </source>
</evidence>
<dbReference type="EMBL" id="KL363195">
    <property type="protein sequence ID" value="KFD56146.1"/>
    <property type="molecule type" value="Genomic_DNA"/>
</dbReference>
<evidence type="ECO:0000256" key="10">
    <source>
        <dbReference type="ARBA" id="ARBA00023136"/>
    </source>
</evidence>